<evidence type="ECO:0000256" key="13">
    <source>
        <dbReference type="RuleBase" id="RU365063"/>
    </source>
</evidence>
<keyword evidence="8 12" id="KW-0067">ATP-binding</keyword>
<dbReference type="PROSITE" id="PS50975">
    <property type="entry name" value="ATP_GRASP"/>
    <property type="match status" value="1"/>
</dbReference>
<evidence type="ECO:0000256" key="11">
    <source>
        <dbReference type="ARBA" id="ARBA00048600"/>
    </source>
</evidence>
<feature type="domain" description="ATP-grasp" evidence="14">
    <location>
        <begin position="120"/>
        <end position="317"/>
    </location>
</feature>
<accession>A0A7V4DHI2</accession>
<keyword evidence="7 12" id="KW-0547">Nucleotide-binding</keyword>
<keyword evidence="9" id="KW-0460">Magnesium</keyword>
<organism evidence="16">
    <name type="scientific">Candidatus Caldatribacterium californiense</name>
    <dbReference type="NCBI Taxonomy" id="1454726"/>
    <lineage>
        <taxon>Bacteria</taxon>
        <taxon>Pseudomonadati</taxon>
        <taxon>Atribacterota</taxon>
        <taxon>Atribacteria</taxon>
        <taxon>Atribacterales</taxon>
        <taxon>Candidatus Caldatribacteriaceae</taxon>
        <taxon>Candidatus Caldatribacterium</taxon>
    </lineage>
</organism>
<dbReference type="FunFam" id="3.30.1490.20:FF:000003">
    <property type="entry name" value="acetyl-CoA carboxylase isoform X1"/>
    <property type="match status" value="1"/>
</dbReference>
<evidence type="ECO:0000256" key="3">
    <source>
        <dbReference type="ARBA" id="ARBA00011750"/>
    </source>
</evidence>
<protein>
    <recommendedName>
        <fullName evidence="4 13">Biotin carboxylase</fullName>
        <ecNumber evidence="4 13">6.3.4.14</ecNumber>
    </recommendedName>
    <alternativeName>
        <fullName evidence="13">Acetyl-coenzyme A carboxylase biotin carboxylase subunit A</fullName>
    </alternativeName>
</protein>
<name>A0A7V4DHI2_9BACT</name>
<dbReference type="NCBIfam" id="TIGR00514">
    <property type="entry name" value="accC"/>
    <property type="match status" value="1"/>
</dbReference>
<dbReference type="Pfam" id="PF00289">
    <property type="entry name" value="Biotin_carb_N"/>
    <property type="match status" value="1"/>
</dbReference>
<dbReference type="UniPathway" id="UPA00655">
    <property type="reaction ID" value="UER00711"/>
</dbReference>
<dbReference type="InterPro" id="IPR011761">
    <property type="entry name" value="ATP-grasp"/>
</dbReference>
<dbReference type="Pfam" id="PF02785">
    <property type="entry name" value="Biotin_carb_C"/>
    <property type="match status" value="1"/>
</dbReference>
<dbReference type="InterPro" id="IPR005481">
    <property type="entry name" value="BC-like_N"/>
</dbReference>
<dbReference type="GO" id="GO:0005524">
    <property type="term" value="F:ATP binding"/>
    <property type="evidence" value="ECO:0007669"/>
    <property type="project" value="UniProtKB-UniRule"/>
</dbReference>
<dbReference type="FunFam" id="3.40.50.20:FF:000010">
    <property type="entry name" value="Propionyl-CoA carboxylase subunit alpha"/>
    <property type="match status" value="1"/>
</dbReference>
<comment type="caution">
    <text evidence="16">The sequence shown here is derived from an EMBL/GenBank/DDBJ whole genome shotgun (WGS) entry which is preliminary data.</text>
</comment>
<dbReference type="GO" id="GO:0004075">
    <property type="term" value="F:biotin carboxylase activity"/>
    <property type="evidence" value="ECO:0007669"/>
    <property type="project" value="UniProtKB-EC"/>
</dbReference>
<sequence length="456" mass="50734">MFSKVLIANRGEIALRVVRACKELGLKTVGVFSDPDANLLHLRFVDQKVALGGNSAVETYLNIPKIVRACEITGADAVHPGYGFLAENATFAEELEKRGIAFIGPGPDVLRKMKNKLQAKRLMHEAGVPVIPGSLEPVKTFADAHDIAREIGYPLLLKACLGGGGRGIRVIASEDDLKKSFDSARREAQVAFGSEELYIEKLIDRARHIEVQILADRFGNVIHVGERECSLQRRRQKILEEAPATGLSPTLRAKILDAAVRAAKALGYATCGTFEFLVTPEGNFYFMELNARIQVEHPVTEEISGVDLVREQIRLAAGEELAFRQEDIILRGHAIEMRINAEDPEKRFAPSPGRIVQFEIPRGPGIRVDSHCYSGYTVPPHYDSLIAKLIVWDMSREFAIRRSREALRSFFVEGIATTIPFHLRILSHPDFLEGNLHTRFVEEVWQEGVKGGDAQR</sequence>
<dbReference type="SMART" id="SM00878">
    <property type="entry name" value="Biotin_carb_C"/>
    <property type="match status" value="1"/>
</dbReference>
<evidence type="ECO:0000256" key="1">
    <source>
        <dbReference type="ARBA" id="ARBA00003761"/>
    </source>
</evidence>
<gene>
    <name evidence="16" type="primary">accC</name>
    <name evidence="16" type="ORF">ENU96_08230</name>
</gene>
<feature type="domain" description="Biotin carboxylation" evidence="15">
    <location>
        <begin position="1"/>
        <end position="446"/>
    </location>
</feature>
<evidence type="ECO:0000256" key="2">
    <source>
        <dbReference type="ARBA" id="ARBA00004956"/>
    </source>
</evidence>
<evidence type="ECO:0000256" key="12">
    <source>
        <dbReference type="PROSITE-ProRule" id="PRU00409"/>
    </source>
</evidence>
<dbReference type="InterPro" id="IPR011054">
    <property type="entry name" value="Rudment_hybrid_motif"/>
</dbReference>
<evidence type="ECO:0000256" key="7">
    <source>
        <dbReference type="ARBA" id="ARBA00022741"/>
    </source>
</evidence>
<keyword evidence="13" id="KW-0444">Lipid biosynthesis</keyword>
<keyword evidence="6" id="KW-0479">Metal-binding</keyword>
<dbReference type="GO" id="GO:0046872">
    <property type="term" value="F:metal ion binding"/>
    <property type="evidence" value="ECO:0007669"/>
    <property type="project" value="UniProtKB-KW"/>
</dbReference>
<keyword evidence="10 13" id="KW-0092">Biotin</keyword>
<keyword evidence="13" id="KW-0276">Fatty acid metabolism</keyword>
<evidence type="ECO:0000256" key="5">
    <source>
        <dbReference type="ARBA" id="ARBA00022598"/>
    </source>
</evidence>
<dbReference type="Pfam" id="PF02786">
    <property type="entry name" value="CPSase_L_D2"/>
    <property type="match status" value="1"/>
</dbReference>
<dbReference type="InterPro" id="IPR051602">
    <property type="entry name" value="ACC_Biotin_Carboxylase"/>
</dbReference>
<dbReference type="GO" id="GO:0006633">
    <property type="term" value="P:fatty acid biosynthetic process"/>
    <property type="evidence" value="ECO:0007669"/>
    <property type="project" value="UniProtKB-KW"/>
</dbReference>
<dbReference type="InterPro" id="IPR011764">
    <property type="entry name" value="Biotin_carboxylation_dom"/>
</dbReference>
<evidence type="ECO:0000313" key="16">
    <source>
        <dbReference type="EMBL" id="HGI75647.1"/>
    </source>
</evidence>
<keyword evidence="5 13" id="KW-0436">Ligase</keyword>
<dbReference type="InterPro" id="IPR004549">
    <property type="entry name" value="Acetyl_CoA_COase_biotin_COase"/>
</dbReference>
<dbReference type="InterPro" id="IPR005479">
    <property type="entry name" value="CPAse_ATP-bd"/>
</dbReference>
<comment type="function">
    <text evidence="1 13">This protein is a component of the acetyl coenzyme A carboxylase complex; first, biotin carboxylase catalyzes the carboxylation of the carrier protein and then the transcarboxylase transfers the carboxyl group to form malonyl-CoA.</text>
</comment>
<dbReference type="InterPro" id="IPR016185">
    <property type="entry name" value="PreATP-grasp_dom_sf"/>
</dbReference>
<evidence type="ECO:0000256" key="4">
    <source>
        <dbReference type="ARBA" id="ARBA00013263"/>
    </source>
</evidence>
<dbReference type="EC" id="6.3.4.14" evidence="4 13"/>
<dbReference type="PROSITE" id="PS00867">
    <property type="entry name" value="CPSASE_2"/>
    <property type="match status" value="1"/>
</dbReference>
<dbReference type="InterPro" id="IPR005482">
    <property type="entry name" value="Biotin_COase_C"/>
</dbReference>
<dbReference type="PANTHER" id="PTHR48095">
    <property type="entry name" value="PYRUVATE CARBOXYLASE SUBUNIT A"/>
    <property type="match status" value="1"/>
</dbReference>
<dbReference type="SUPFAM" id="SSF52440">
    <property type="entry name" value="PreATP-grasp domain"/>
    <property type="match status" value="1"/>
</dbReference>
<evidence type="ECO:0000256" key="6">
    <source>
        <dbReference type="ARBA" id="ARBA00022723"/>
    </source>
</evidence>
<evidence type="ECO:0000256" key="9">
    <source>
        <dbReference type="ARBA" id="ARBA00022842"/>
    </source>
</evidence>
<dbReference type="AlphaFoldDB" id="A0A7V4DHI2"/>
<evidence type="ECO:0000259" key="14">
    <source>
        <dbReference type="PROSITE" id="PS50975"/>
    </source>
</evidence>
<evidence type="ECO:0000256" key="10">
    <source>
        <dbReference type="ARBA" id="ARBA00023267"/>
    </source>
</evidence>
<dbReference type="GO" id="GO:2001295">
    <property type="term" value="P:malonyl-CoA biosynthetic process"/>
    <property type="evidence" value="ECO:0007669"/>
    <property type="project" value="UniProtKB-UniPathway"/>
</dbReference>
<reference evidence="16" key="1">
    <citation type="journal article" date="2020" name="mSystems">
        <title>Genome- and Community-Level Interaction Insights into Carbon Utilization and Element Cycling Functions of Hydrothermarchaeota in Hydrothermal Sediment.</title>
        <authorList>
            <person name="Zhou Z."/>
            <person name="Liu Y."/>
            <person name="Xu W."/>
            <person name="Pan J."/>
            <person name="Luo Z.H."/>
            <person name="Li M."/>
        </authorList>
    </citation>
    <scope>NUCLEOTIDE SEQUENCE [LARGE SCALE GENOMIC DNA]</scope>
    <source>
        <strain evidence="16">SpSt-716</strain>
    </source>
</reference>
<evidence type="ECO:0000259" key="15">
    <source>
        <dbReference type="PROSITE" id="PS50979"/>
    </source>
</evidence>
<dbReference type="PROSITE" id="PS50979">
    <property type="entry name" value="BC"/>
    <property type="match status" value="1"/>
</dbReference>
<dbReference type="SUPFAM" id="SSF56059">
    <property type="entry name" value="Glutathione synthetase ATP-binding domain-like"/>
    <property type="match status" value="1"/>
</dbReference>
<evidence type="ECO:0000256" key="8">
    <source>
        <dbReference type="ARBA" id="ARBA00022840"/>
    </source>
</evidence>
<dbReference type="SUPFAM" id="SSF51246">
    <property type="entry name" value="Rudiment single hybrid motif"/>
    <property type="match status" value="1"/>
</dbReference>
<dbReference type="PANTHER" id="PTHR48095:SF2">
    <property type="entry name" value="BIOTIN CARBOXYLASE, CHLOROPLASTIC"/>
    <property type="match status" value="1"/>
</dbReference>
<comment type="catalytic activity">
    <reaction evidence="11 13">
        <text>N(6)-biotinyl-L-lysyl-[protein] + hydrogencarbonate + ATP = N(6)-carboxybiotinyl-L-lysyl-[protein] + ADP + phosphate + H(+)</text>
        <dbReference type="Rhea" id="RHEA:13501"/>
        <dbReference type="Rhea" id="RHEA-COMP:10505"/>
        <dbReference type="Rhea" id="RHEA-COMP:10506"/>
        <dbReference type="ChEBI" id="CHEBI:15378"/>
        <dbReference type="ChEBI" id="CHEBI:17544"/>
        <dbReference type="ChEBI" id="CHEBI:30616"/>
        <dbReference type="ChEBI" id="CHEBI:43474"/>
        <dbReference type="ChEBI" id="CHEBI:83144"/>
        <dbReference type="ChEBI" id="CHEBI:83145"/>
        <dbReference type="ChEBI" id="CHEBI:456216"/>
        <dbReference type="EC" id="6.3.4.14"/>
    </reaction>
</comment>
<keyword evidence="13" id="KW-0275">Fatty acid biosynthesis</keyword>
<proteinExistence type="predicted"/>
<dbReference type="Gene3D" id="3.30.470.20">
    <property type="entry name" value="ATP-grasp fold, B domain"/>
    <property type="match status" value="1"/>
</dbReference>
<dbReference type="NCBIfam" id="NF006367">
    <property type="entry name" value="PRK08591.1"/>
    <property type="match status" value="1"/>
</dbReference>
<dbReference type="EMBL" id="DTEN01000331">
    <property type="protein sequence ID" value="HGI75647.1"/>
    <property type="molecule type" value="Genomic_DNA"/>
</dbReference>
<keyword evidence="13" id="KW-0443">Lipid metabolism</keyword>
<comment type="pathway">
    <text evidence="2 13">Lipid metabolism; malonyl-CoA biosynthesis; malonyl-CoA from acetyl-CoA: step 1/1.</text>
</comment>
<comment type="subunit">
    <text evidence="3 13">Acetyl-CoA carboxylase is a heterohexamer of biotin carboxyl carrier protein, biotin carboxylase and the two subunits of carboxyl transferase in a 2:2 complex.</text>
</comment>